<dbReference type="PANTHER" id="PTHR46268:SF6">
    <property type="entry name" value="UNIVERSAL STRESS PROTEIN UP12"/>
    <property type="match status" value="1"/>
</dbReference>
<comment type="caution">
    <text evidence="3">The sequence shown here is derived from an EMBL/GenBank/DDBJ whole genome shotgun (WGS) entry which is preliminary data.</text>
</comment>
<dbReference type="Gene3D" id="3.40.50.620">
    <property type="entry name" value="HUPs"/>
    <property type="match status" value="1"/>
</dbReference>
<dbReference type="CDD" id="cd00293">
    <property type="entry name" value="USP-like"/>
    <property type="match status" value="1"/>
</dbReference>
<evidence type="ECO:0000256" key="1">
    <source>
        <dbReference type="ARBA" id="ARBA00008791"/>
    </source>
</evidence>
<proteinExistence type="inferred from homology"/>
<name>A0A316G7B0_9RHOB</name>
<dbReference type="AlphaFoldDB" id="A0A316G7B0"/>
<dbReference type="RefSeq" id="WP_109759507.1">
    <property type="nucleotide sequence ID" value="NZ_CP034588.1"/>
</dbReference>
<accession>A0A316G7B0</accession>
<dbReference type="InterPro" id="IPR006015">
    <property type="entry name" value="Universal_stress_UspA"/>
</dbReference>
<dbReference type="Pfam" id="PF00582">
    <property type="entry name" value="Usp"/>
    <property type="match status" value="1"/>
</dbReference>
<reference evidence="3 4" key="1">
    <citation type="submission" date="2018-05" db="EMBL/GenBank/DDBJ databases">
        <title>Genomic Encyclopedia of Type Strains, Phase IV (KMG-IV): sequencing the most valuable type-strain genomes for metagenomic binning, comparative biology and taxonomic classification.</title>
        <authorList>
            <person name="Goeker M."/>
        </authorList>
    </citation>
    <scope>NUCLEOTIDE SEQUENCE [LARGE SCALE GENOMIC DNA]</scope>
    <source>
        <strain evidence="3 4">DSM 103371</strain>
    </source>
</reference>
<organism evidence="3 4">
    <name type="scientific">Silicimonas algicola</name>
    <dbReference type="NCBI Taxonomy" id="1826607"/>
    <lineage>
        <taxon>Bacteria</taxon>
        <taxon>Pseudomonadati</taxon>
        <taxon>Pseudomonadota</taxon>
        <taxon>Alphaproteobacteria</taxon>
        <taxon>Rhodobacterales</taxon>
        <taxon>Paracoccaceae</taxon>
    </lineage>
</organism>
<dbReference type="SUPFAM" id="SSF52402">
    <property type="entry name" value="Adenine nucleotide alpha hydrolases-like"/>
    <property type="match status" value="1"/>
</dbReference>
<dbReference type="PANTHER" id="PTHR46268">
    <property type="entry name" value="STRESS RESPONSE PROTEIN NHAX"/>
    <property type="match status" value="1"/>
</dbReference>
<keyword evidence="4" id="KW-1185">Reference proteome</keyword>
<dbReference type="KEGG" id="salo:EF888_17910"/>
<sequence length="137" mass="14649">MYKNILVPIDPSHGTKHDDALKMALHLAEDANASITALTVIEPAPSYIGLTDTAADYEKMAADKAMAALRRFVGPGSEVKTVILHGSPGTQIVEYARDHGNDVIVIASHKPGLSDYFLGSTAARVVRHAACCVHVMR</sequence>
<dbReference type="EMBL" id="QGGV01000005">
    <property type="protein sequence ID" value="PWK56075.1"/>
    <property type="molecule type" value="Genomic_DNA"/>
</dbReference>
<dbReference type="Proteomes" id="UP000245390">
    <property type="component" value="Unassembled WGS sequence"/>
</dbReference>
<evidence type="ECO:0000259" key="2">
    <source>
        <dbReference type="Pfam" id="PF00582"/>
    </source>
</evidence>
<protein>
    <submittedName>
        <fullName evidence="3">Nucleotide-binding universal stress UspA family protein</fullName>
    </submittedName>
</protein>
<comment type="similarity">
    <text evidence="1">Belongs to the universal stress protein A family.</text>
</comment>
<feature type="domain" description="UspA" evidence="2">
    <location>
        <begin position="1"/>
        <end position="137"/>
    </location>
</feature>
<gene>
    <name evidence="3" type="ORF">C8D95_105140</name>
</gene>
<evidence type="ECO:0000313" key="3">
    <source>
        <dbReference type="EMBL" id="PWK56075.1"/>
    </source>
</evidence>
<dbReference type="InterPro" id="IPR014729">
    <property type="entry name" value="Rossmann-like_a/b/a_fold"/>
</dbReference>
<dbReference type="InterPro" id="IPR006016">
    <property type="entry name" value="UspA"/>
</dbReference>
<evidence type="ECO:0000313" key="4">
    <source>
        <dbReference type="Proteomes" id="UP000245390"/>
    </source>
</evidence>
<dbReference type="PRINTS" id="PR01438">
    <property type="entry name" value="UNVRSLSTRESS"/>
</dbReference>
<dbReference type="OrthoDB" id="9792500at2"/>